<proteinExistence type="predicted"/>
<keyword evidence="3" id="KW-1185">Reference proteome</keyword>
<name>A0ABV5NJV3_9ACTN</name>
<reference evidence="2 3" key="1">
    <citation type="submission" date="2024-09" db="EMBL/GenBank/DDBJ databases">
        <authorList>
            <person name="Sun Q."/>
            <person name="Mori K."/>
        </authorList>
    </citation>
    <scope>NUCLEOTIDE SEQUENCE [LARGE SCALE GENOMIC DNA]</scope>
    <source>
        <strain evidence="2 3">JCM 3324</strain>
    </source>
</reference>
<evidence type="ECO:0000313" key="2">
    <source>
        <dbReference type="EMBL" id="MFB9470558.1"/>
    </source>
</evidence>
<feature type="signal peptide" evidence="1">
    <location>
        <begin position="1"/>
        <end position="30"/>
    </location>
</feature>
<comment type="caution">
    <text evidence="2">The sequence shown here is derived from an EMBL/GenBank/DDBJ whole genome shotgun (WGS) entry which is preliminary data.</text>
</comment>
<gene>
    <name evidence="2" type="ORF">ACFFR3_13635</name>
</gene>
<keyword evidence="1" id="KW-0732">Signal</keyword>
<dbReference type="RefSeq" id="WP_364366390.1">
    <property type="nucleotide sequence ID" value="NZ_JBHMCF010000011.1"/>
</dbReference>
<feature type="chain" id="PRO_5045494447" evidence="1">
    <location>
        <begin position="31"/>
        <end position="62"/>
    </location>
</feature>
<dbReference type="Proteomes" id="UP001589568">
    <property type="component" value="Unassembled WGS sequence"/>
</dbReference>
<accession>A0ABV5NJV3</accession>
<organism evidence="2 3">
    <name type="scientific">Nonomuraea salmonea</name>
    <dbReference type="NCBI Taxonomy" id="46181"/>
    <lineage>
        <taxon>Bacteria</taxon>
        <taxon>Bacillati</taxon>
        <taxon>Actinomycetota</taxon>
        <taxon>Actinomycetes</taxon>
        <taxon>Streptosporangiales</taxon>
        <taxon>Streptosporangiaceae</taxon>
        <taxon>Nonomuraea</taxon>
    </lineage>
</organism>
<sequence>MRTRPWARRTAASAATLVAVLALTTAPAQAADPSDCAQAATVVRTPQVMVLADGESGTKRPL</sequence>
<dbReference type="EMBL" id="JBHMCF010000011">
    <property type="protein sequence ID" value="MFB9470558.1"/>
    <property type="molecule type" value="Genomic_DNA"/>
</dbReference>
<protein>
    <submittedName>
        <fullName evidence="2">Uncharacterized protein</fullName>
    </submittedName>
</protein>
<evidence type="ECO:0000313" key="3">
    <source>
        <dbReference type="Proteomes" id="UP001589568"/>
    </source>
</evidence>
<evidence type="ECO:0000256" key="1">
    <source>
        <dbReference type="SAM" id="SignalP"/>
    </source>
</evidence>